<feature type="active site" description="Nucleophile" evidence="3">
    <location>
        <position position="116"/>
    </location>
</feature>
<evidence type="ECO:0000256" key="2">
    <source>
        <dbReference type="ARBA" id="ARBA00038358"/>
    </source>
</evidence>
<proteinExistence type="inferred from homology"/>
<dbReference type="GO" id="GO:0000272">
    <property type="term" value="P:polysaccharide catabolic process"/>
    <property type="evidence" value="ECO:0007669"/>
    <property type="project" value="TreeGrafter"/>
</dbReference>
<dbReference type="PANTHER" id="PTHR36845">
    <property type="entry name" value="HYDROLASE, PUTATIVE (AFU_ORTHOLOGUE AFUA_7G05090)-RELATED"/>
    <property type="match status" value="1"/>
</dbReference>
<feature type="binding site" evidence="4">
    <location>
        <position position="246"/>
    </location>
    <ligand>
        <name>substrate</name>
    </ligand>
</feature>
<gene>
    <name evidence="6" type="ORF">SAMN04488101_10962</name>
</gene>
<dbReference type="AlphaFoldDB" id="A0A1W2E214"/>
<keyword evidence="1 6" id="KW-0378">Hydrolase</keyword>
<evidence type="ECO:0000256" key="5">
    <source>
        <dbReference type="SAM" id="SignalP"/>
    </source>
</evidence>
<dbReference type="SUPFAM" id="SSF48208">
    <property type="entry name" value="Six-hairpin glycosidases"/>
    <property type="match status" value="1"/>
</dbReference>
<feature type="signal peptide" evidence="5">
    <location>
        <begin position="1"/>
        <end position="22"/>
    </location>
</feature>
<dbReference type="Proteomes" id="UP000192678">
    <property type="component" value="Unassembled WGS sequence"/>
</dbReference>
<keyword evidence="5" id="KW-0732">Signal</keyword>
<dbReference type="GO" id="GO:0052757">
    <property type="term" value="F:chondroitin hydrolase activity"/>
    <property type="evidence" value="ECO:0007669"/>
    <property type="project" value="TreeGrafter"/>
</dbReference>
<dbReference type="Pfam" id="PF07470">
    <property type="entry name" value="Glyco_hydro_88"/>
    <property type="match status" value="1"/>
</dbReference>
<keyword evidence="7" id="KW-1185">Reference proteome</keyword>
<reference evidence="6 7" key="1">
    <citation type="submission" date="2017-04" db="EMBL/GenBank/DDBJ databases">
        <authorList>
            <person name="Afonso C.L."/>
            <person name="Miller P.J."/>
            <person name="Scott M.A."/>
            <person name="Spackman E."/>
            <person name="Goraichik I."/>
            <person name="Dimitrov K.M."/>
            <person name="Suarez D.L."/>
            <person name="Swayne D.E."/>
        </authorList>
    </citation>
    <scope>NUCLEOTIDE SEQUENCE [LARGE SCALE GENOMIC DNA]</scope>
    <source>
        <strain evidence="6 7">DSM 19625</strain>
    </source>
</reference>
<dbReference type="OrthoDB" id="428577at2"/>
<feature type="binding site" evidence="4">
    <location>
        <position position="250"/>
    </location>
    <ligand>
        <name>substrate</name>
    </ligand>
</feature>
<dbReference type="InterPro" id="IPR052369">
    <property type="entry name" value="UG_Glycosaminoglycan_Hydrolase"/>
</dbReference>
<feature type="chain" id="PRO_5013026451" evidence="5">
    <location>
        <begin position="23"/>
        <end position="402"/>
    </location>
</feature>
<organism evidence="6 7">
    <name type="scientific">Pedobacter nyackensis</name>
    <dbReference type="NCBI Taxonomy" id="475255"/>
    <lineage>
        <taxon>Bacteria</taxon>
        <taxon>Pseudomonadati</taxon>
        <taxon>Bacteroidota</taxon>
        <taxon>Sphingobacteriia</taxon>
        <taxon>Sphingobacteriales</taxon>
        <taxon>Sphingobacteriaceae</taxon>
        <taxon>Pedobacter</taxon>
    </lineage>
</organism>
<feature type="active site" description="Proton donor" evidence="3">
    <location>
        <position position="174"/>
    </location>
</feature>
<evidence type="ECO:0000313" key="6">
    <source>
        <dbReference type="EMBL" id="SMD03276.1"/>
    </source>
</evidence>
<sequence>MKTLLGSFVATIALIGSTNSMAVTKDNGDDWLKKSTKTAVYQLTKAAQTFTPGMNPRSINPDGTVRLAPVRDWTTGFFPGTLWYGYELSGDKNLAAEAKRFTLGLDSLQYIKDTHDLGFMLYCSYGNGYRLTGDKIYRKPLENGAANLYARFNKKVGAIRSWDFGHWQFPVIIDNLMNLEYLYWAGNEFNKPEWFAAAKTHAVTTMKNHFRKDYSSYHVISYDTLSGKVLQRETHQGLTHNSAWARGQAWAVYGYTMSFKDTKDKKFIQQAEHIASFIMNHPKMPKDKIPLWDFDVHNSDRSPRDASAAAVIASALLDLSTQVKDGDKYFKFAEDILKTLSSDEYLAKPGENQFFILKHSVGAFLYNSEIDTPLNYADYYYLEALKRYAEIKKIDLKTIAQS</sequence>
<accession>A0A1W2E214</accession>
<evidence type="ECO:0000256" key="4">
    <source>
        <dbReference type="PIRSR" id="PIRSR610905-2"/>
    </source>
</evidence>
<dbReference type="InterPro" id="IPR012341">
    <property type="entry name" value="6hp_glycosidase-like_sf"/>
</dbReference>
<evidence type="ECO:0000313" key="7">
    <source>
        <dbReference type="Proteomes" id="UP000192678"/>
    </source>
</evidence>
<evidence type="ECO:0000256" key="3">
    <source>
        <dbReference type="PIRSR" id="PIRSR610905-1"/>
    </source>
</evidence>
<dbReference type="InterPro" id="IPR010905">
    <property type="entry name" value="Glyco_hydro_88"/>
</dbReference>
<feature type="binding site" evidence="4">
    <location>
        <position position="234"/>
    </location>
    <ligand>
        <name>substrate</name>
    </ligand>
</feature>
<dbReference type="EMBL" id="FWYB01000009">
    <property type="protein sequence ID" value="SMD03276.1"/>
    <property type="molecule type" value="Genomic_DNA"/>
</dbReference>
<dbReference type="Gene3D" id="1.50.10.10">
    <property type="match status" value="1"/>
</dbReference>
<feature type="binding site" evidence="4">
    <location>
        <position position="174"/>
    </location>
    <ligand>
        <name>substrate</name>
    </ligand>
</feature>
<dbReference type="RefSeq" id="WP_084290499.1">
    <property type="nucleotide sequence ID" value="NZ_FWYB01000009.1"/>
</dbReference>
<dbReference type="STRING" id="475255.SAMN04488101_10962"/>
<dbReference type="InterPro" id="IPR008928">
    <property type="entry name" value="6-hairpin_glycosidase_sf"/>
</dbReference>
<evidence type="ECO:0000256" key="1">
    <source>
        <dbReference type="ARBA" id="ARBA00022801"/>
    </source>
</evidence>
<name>A0A1W2E214_9SPHI</name>
<feature type="binding site" evidence="4">
    <location>
        <position position="116"/>
    </location>
    <ligand>
        <name>substrate</name>
    </ligand>
</feature>
<comment type="similarity">
    <text evidence="2">Belongs to the glycosyl hydrolase 88 family.</text>
</comment>
<protein>
    <submittedName>
        <fullName evidence="6">Glycosyl Hydrolase Family 88</fullName>
    </submittedName>
</protein>
<dbReference type="PANTHER" id="PTHR36845:SF1">
    <property type="entry name" value="HYDROLASE, PUTATIVE (AFU_ORTHOLOGUE AFUA_7G05090)-RELATED"/>
    <property type="match status" value="1"/>
</dbReference>